<proteinExistence type="predicted"/>
<dbReference type="Pfam" id="PF22000">
    <property type="entry name" value="DUF6929"/>
    <property type="match status" value="1"/>
</dbReference>
<dbReference type="AlphaFoldDB" id="A0A1T4KLS6"/>
<reference evidence="2" key="1">
    <citation type="submission" date="2017-02" db="EMBL/GenBank/DDBJ databases">
        <authorList>
            <person name="Varghese N."/>
            <person name="Submissions S."/>
        </authorList>
    </citation>
    <scope>NUCLEOTIDE SEQUENCE [LARGE SCALE GENOMIC DNA]</scope>
    <source>
        <strain evidence="2">DSM 22224</strain>
    </source>
</reference>
<evidence type="ECO:0008006" key="3">
    <source>
        <dbReference type="Google" id="ProtNLM"/>
    </source>
</evidence>
<evidence type="ECO:0000313" key="1">
    <source>
        <dbReference type="EMBL" id="SJZ43356.1"/>
    </source>
</evidence>
<dbReference type="OrthoDB" id="6710009at2"/>
<keyword evidence="2" id="KW-1185">Reference proteome</keyword>
<name>A0A1T4KLS6_9BACT</name>
<evidence type="ECO:0000313" key="2">
    <source>
        <dbReference type="Proteomes" id="UP000190367"/>
    </source>
</evidence>
<dbReference type="Proteomes" id="UP000190367">
    <property type="component" value="Unassembled WGS sequence"/>
</dbReference>
<dbReference type="EMBL" id="FUWZ01000001">
    <property type="protein sequence ID" value="SJZ43356.1"/>
    <property type="molecule type" value="Genomic_DNA"/>
</dbReference>
<sequence>MKAIITLLKTLLFPHYLSGSAVNYHDGLLYVIGDDANQLLVLDSNYHEINTVTLFPKRTWCSSSLVLHAEYCISGRVLMAECKIENVGKAGV</sequence>
<accession>A0A1T4KLS6</accession>
<dbReference type="InterPro" id="IPR053851">
    <property type="entry name" value="DUF6929"/>
</dbReference>
<gene>
    <name evidence="1" type="ORF">SAMN04488128_101201</name>
</gene>
<protein>
    <recommendedName>
        <fullName evidence="3">PQQ-like domain-containing protein</fullName>
    </recommendedName>
</protein>
<dbReference type="RefSeq" id="WP_143312720.1">
    <property type="nucleotide sequence ID" value="NZ_FUWZ01000001.1"/>
</dbReference>
<organism evidence="1 2">
    <name type="scientific">Chitinophaga eiseniae</name>
    <dbReference type="NCBI Taxonomy" id="634771"/>
    <lineage>
        <taxon>Bacteria</taxon>
        <taxon>Pseudomonadati</taxon>
        <taxon>Bacteroidota</taxon>
        <taxon>Chitinophagia</taxon>
        <taxon>Chitinophagales</taxon>
        <taxon>Chitinophagaceae</taxon>
        <taxon>Chitinophaga</taxon>
    </lineage>
</organism>